<dbReference type="Gene3D" id="3.40.30.10">
    <property type="entry name" value="Glutaredoxin"/>
    <property type="match status" value="1"/>
</dbReference>
<name>B3LZG7_DROAN</name>
<dbReference type="HOGENOM" id="CLU_090782_0_0_1"/>
<evidence type="ECO:0000313" key="2">
    <source>
        <dbReference type="Proteomes" id="UP000007801"/>
    </source>
</evidence>
<dbReference type="KEGG" id="dan:6498970"/>
<dbReference type="OrthoDB" id="7825421at2759"/>
<keyword evidence="2" id="KW-1185">Reference proteome</keyword>
<gene>
    <name evidence="1" type="primary">Dana\GF16173</name>
    <name evidence="1" type="synonym">dana_GLEANR_17445</name>
    <name evidence="1" type="ORF">GF16173</name>
</gene>
<proteinExistence type="predicted"/>
<accession>B3LZG7</accession>
<dbReference type="GeneID" id="6498970"/>
<dbReference type="EMBL" id="CH902617">
    <property type="protein sequence ID" value="EDV44146.2"/>
    <property type="molecule type" value="Genomic_DNA"/>
</dbReference>
<evidence type="ECO:0000313" key="1">
    <source>
        <dbReference type="EMBL" id="EDV44146.2"/>
    </source>
</evidence>
<dbReference type="AlphaFoldDB" id="B3LZG7"/>
<organism evidence="1 2">
    <name type="scientific">Drosophila ananassae</name>
    <name type="common">Fruit fly</name>
    <dbReference type="NCBI Taxonomy" id="7217"/>
    <lineage>
        <taxon>Eukaryota</taxon>
        <taxon>Metazoa</taxon>
        <taxon>Ecdysozoa</taxon>
        <taxon>Arthropoda</taxon>
        <taxon>Hexapoda</taxon>
        <taxon>Insecta</taxon>
        <taxon>Pterygota</taxon>
        <taxon>Neoptera</taxon>
        <taxon>Endopterygota</taxon>
        <taxon>Diptera</taxon>
        <taxon>Brachycera</taxon>
        <taxon>Muscomorpha</taxon>
        <taxon>Ephydroidea</taxon>
        <taxon>Drosophilidae</taxon>
        <taxon>Drosophila</taxon>
        <taxon>Sophophora</taxon>
    </lineage>
</organism>
<reference evidence="1 2" key="1">
    <citation type="journal article" date="2007" name="Nature">
        <title>Evolution of genes and genomes on the Drosophila phylogeny.</title>
        <authorList>
            <consortium name="Drosophila 12 Genomes Consortium"/>
            <person name="Clark A.G."/>
            <person name="Eisen M.B."/>
            <person name="Smith D.R."/>
            <person name="Bergman C.M."/>
            <person name="Oliver B."/>
            <person name="Markow T.A."/>
            <person name="Kaufman T.C."/>
            <person name="Kellis M."/>
            <person name="Gelbart W."/>
            <person name="Iyer V.N."/>
            <person name="Pollard D.A."/>
            <person name="Sackton T.B."/>
            <person name="Larracuente A.M."/>
            <person name="Singh N.D."/>
            <person name="Abad J.P."/>
            <person name="Abt D.N."/>
            <person name="Adryan B."/>
            <person name="Aguade M."/>
            <person name="Akashi H."/>
            <person name="Anderson W.W."/>
            <person name="Aquadro C.F."/>
            <person name="Ardell D.H."/>
            <person name="Arguello R."/>
            <person name="Artieri C.G."/>
            <person name="Barbash D.A."/>
            <person name="Barker D."/>
            <person name="Barsanti P."/>
            <person name="Batterham P."/>
            <person name="Batzoglou S."/>
            <person name="Begun D."/>
            <person name="Bhutkar A."/>
            <person name="Blanco E."/>
            <person name="Bosak S.A."/>
            <person name="Bradley R.K."/>
            <person name="Brand A.D."/>
            <person name="Brent M.R."/>
            <person name="Brooks A.N."/>
            <person name="Brown R.H."/>
            <person name="Butlin R.K."/>
            <person name="Caggese C."/>
            <person name="Calvi B.R."/>
            <person name="Bernardo de Carvalho A."/>
            <person name="Caspi A."/>
            <person name="Castrezana S."/>
            <person name="Celniker S.E."/>
            <person name="Chang J.L."/>
            <person name="Chapple C."/>
            <person name="Chatterji S."/>
            <person name="Chinwalla A."/>
            <person name="Civetta A."/>
            <person name="Clifton S.W."/>
            <person name="Comeron J.M."/>
            <person name="Costello J.C."/>
            <person name="Coyne J.A."/>
            <person name="Daub J."/>
            <person name="David R.G."/>
            <person name="Delcher A.L."/>
            <person name="Delehaunty K."/>
            <person name="Do C.B."/>
            <person name="Ebling H."/>
            <person name="Edwards K."/>
            <person name="Eickbush T."/>
            <person name="Evans J.D."/>
            <person name="Filipski A."/>
            <person name="Findeiss S."/>
            <person name="Freyhult E."/>
            <person name="Fulton L."/>
            <person name="Fulton R."/>
            <person name="Garcia A.C."/>
            <person name="Gardiner A."/>
            <person name="Garfield D.A."/>
            <person name="Garvin B.E."/>
            <person name="Gibson G."/>
            <person name="Gilbert D."/>
            <person name="Gnerre S."/>
            <person name="Godfrey J."/>
            <person name="Good R."/>
            <person name="Gotea V."/>
            <person name="Gravely B."/>
            <person name="Greenberg A.J."/>
            <person name="Griffiths-Jones S."/>
            <person name="Gross S."/>
            <person name="Guigo R."/>
            <person name="Gustafson E.A."/>
            <person name="Haerty W."/>
            <person name="Hahn M.W."/>
            <person name="Halligan D.L."/>
            <person name="Halpern A.L."/>
            <person name="Halter G.M."/>
            <person name="Han M.V."/>
            <person name="Heger A."/>
            <person name="Hillier L."/>
            <person name="Hinrichs A.S."/>
            <person name="Holmes I."/>
            <person name="Hoskins R.A."/>
            <person name="Hubisz M.J."/>
            <person name="Hultmark D."/>
            <person name="Huntley M.A."/>
            <person name="Jaffe D.B."/>
            <person name="Jagadeeshan S."/>
            <person name="Jeck W.R."/>
            <person name="Johnson J."/>
            <person name="Jones C.D."/>
            <person name="Jordan W.C."/>
            <person name="Karpen G.H."/>
            <person name="Kataoka E."/>
            <person name="Keightley P.D."/>
            <person name="Kheradpour P."/>
            <person name="Kirkness E.F."/>
            <person name="Koerich L.B."/>
            <person name="Kristiansen K."/>
            <person name="Kudrna D."/>
            <person name="Kulathinal R.J."/>
            <person name="Kumar S."/>
            <person name="Kwok R."/>
            <person name="Lander E."/>
            <person name="Langley C.H."/>
            <person name="Lapoint R."/>
            <person name="Lazzaro B.P."/>
            <person name="Lee S.J."/>
            <person name="Levesque L."/>
            <person name="Li R."/>
            <person name="Lin C.F."/>
            <person name="Lin M.F."/>
            <person name="Lindblad-Toh K."/>
            <person name="Llopart A."/>
            <person name="Long M."/>
            <person name="Low L."/>
            <person name="Lozovsky E."/>
            <person name="Lu J."/>
            <person name="Luo M."/>
            <person name="Machado C.A."/>
            <person name="Makalowski W."/>
            <person name="Marzo M."/>
            <person name="Matsuda M."/>
            <person name="Matzkin L."/>
            <person name="McAllister B."/>
            <person name="McBride C.S."/>
            <person name="McKernan B."/>
            <person name="McKernan K."/>
            <person name="Mendez-Lago M."/>
            <person name="Minx P."/>
            <person name="Mollenhauer M.U."/>
            <person name="Montooth K."/>
            <person name="Mount S.M."/>
            <person name="Mu X."/>
            <person name="Myers E."/>
            <person name="Negre B."/>
            <person name="Newfeld S."/>
            <person name="Nielsen R."/>
            <person name="Noor M.A."/>
            <person name="O'Grady P."/>
            <person name="Pachter L."/>
            <person name="Papaceit M."/>
            <person name="Parisi M.J."/>
            <person name="Parisi M."/>
            <person name="Parts L."/>
            <person name="Pedersen J.S."/>
            <person name="Pesole G."/>
            <person name="Phillippy A.M."/>
            <person name="Ponting C.P."/>
            <person name="Pop M."/>
            <person name="Porcelli D."/>
            <person name="Powell J.R."/>
            <person name="Prohaska S."/>
            <person name="Pruitt K."/>
            <person name="Puig M."/>
            <person name="Quesneville H."/>
            <person name="Ram K.R."/>
            <person name="Rand D."/>
            <person name="Rasmussen M.D."/>
            <person name="Reed L.K."/>
            <person name="Reenan R."/>
            <person name="Reily A."/>
            <person name="Remington K.A."/>
            <person name="Rieger T.T."/>
            <person name="Ritchie M.G."/>
            <person name="Robin C."/>
            <person name="Rogers Y.H."/>
            <person name="Rohde C."/>
            <person name="Rozas J."/>
            <person name="Rubenfield M.J."/>
            <person name="Ruiz A."/>
            <person name="Russo S."/>
            <person name="Salzberg S.L."/>
            <person name="Sanchez-Gracia A."/>
            <person name="Saranga D.J."/>
            <person name="Sato H."/>
            <person name="Schaeffer S.W."/>
            <person name="Schatz M.C."/>
            <person name="Schlenke T."/>
            <person name="Schwartz R."/>
            <person name="Segarra C."/>
            <person name="Singh R.S."/>
            <person name="Sirot L."/>
            <person name="Sirota M."/>
            <person name="Sisneros N.B."/>
            <person name="Smith C.D."/>
            <person name="Smith T.F."/>
            <person name="Spieth J."/>
            <person name="Stage D.E."/>
            <person name="Stark A."/>
            <person name="Stephan W."/>
            <person name="Strausberg R.L."/>
            <person name="Strempel S."/>
            <person name="Sturgill D."/>
            <person name="Sutton G."/>
            <person name="Sutton G.G."/>
            <person name="Tao W."/>
            <person name="Teichmann S."/>
            <person name="Tobari Y.N."/>
            <person name="Tomimura Y."/>
            <person name="Tsolas J.M."/>
            <person name="Valente V.L."/>
            <person name="Venter E."/>
            <person name="Venter J.C."/>
            <person name="Vicario S."/>
            <person name="Vieira F.G."/>
            <person name="Vilella A.J."/>
            <person name="Villasante A."/>
            <person name="Walenz B."/>
            <person name="Wang J."/>
            <person name="Wasserman M."/>
            <person name="Watts T."/>
            <person name="Wilson D."/>
            <person name="Wilson R.K."/>
            <person name="Wing R.A."/>
            <person name="Wolfner M.F."/>
            <person name="Wong A."/>
            <person name="Wong G.K."/>
            <person name="Wu C.I."/>
            <person name="Wu G."/>
            <person name="Yamamoto D."/>
            <person name="Yang H.P."/>
            <person name="Yang S.P."/>
            <person name="Yorke J.A."/>
            <person name="Yoshida K."/>
            <person name="Zdobnov E."/>
            <person name="Zhang P."/>
            <person name="Zhang Y."/>
            <person name="Zimin A.V."/>
            <person name="Baldwin J."/>
            <person name="Abdouelleil A."/>
            <person name="Abdulkadir J."/>
            <person name="Abebe A."/>
            <person name="Abera B."/>
            <person name="Abreu J."/>
            <person name="Acer S.C."/>
            <person name="Aftuck L."/>
            <person name="Alexander A."/>
            <person name="An P."/>
            <person name="Anderson E."/>
            <person name="Anderson S."/>
            <person name="Arachi H."/>
            <person name="Azer M."/>
            <person name="Bachantsang P."/>
            <person name="Barry A."/>
            <person name="Bayul T."/>
            <person name="Berlin A."/>
            <person name="Bessette D."/>
            <person name="Bloom T."/>
            <person name="Blye J."/>
            <person name="Boguslavskiy L."/>
            <person name="Bonnet C."/>
            <person name="Boukhgalter B."/>
            <person name="Bourzgui I."/>
            <person name="Brown A."/>
            <person name="Cahill P."/>
            <person name="Channer S."/>
            <person name="Cheshatsang Y."/>
            <person name="Chuda L."/>
            <person name="Citroen M."/>
            <person name="Collymore A."/>
            <person name="Cooke P."/>
            <person name="Costello M."/>
            <person name="D'Aco K."/>
            <person name="Daza R."/>
            <person name="De Haan G."/>
            <person name="DeGray S."/>
            <person name="DeMaso C."/>
            <person name="Dhargay N."/>
            <person name="Dooley K."/>
            <person name="Dooley E."/>
            <person name="Doricent M."/>
            <person name="Dorje P."/>
            <person name="Dorjee K."/>
            <person name="Dupes A."/>
            <person name="Elong R."/>
            <person name="Falk J."/>
            <person name="Farina A."/>
            <person name="Faro S."/>
            <person name="Ferguson D."/>
            <person name="Fisher S."/>
            <person name="Foley C.D."/>
            <person name="Franke A."/>
            <person name="Friedrich D."/>
            <person name="Gadbois L."/>
            <person name="Gearin G."/>
            <person name="Gearin C.R."/>
            <person name="Giannoukos G."/>
            <person name="Goode T."/>
            <person name="Graham J."/>
            <person name="Grandbois E."/>
            <person name="Grewal S."/>
            <person name="Gyaltsen K."/>
            <person name="Hafez N."/>
            <person name="Hagos B."/>
            <person name="Hall J."/>
            <person name="Henson C."/>
            <person name="Hollinger A."/>
            <person name="Honan T."/>
            <person name="Huard M.D."/>
            <person name="Hughes L."/>
            <person name="Hurhula B."/>
            <person name="Husby M.E."/>
            <person name="Kamat A."/>
            <person name="Kanga B."/>
            <person name="Kashin S."/>
            <person name="Khazanovich D."/>
            <person name="Kisner P."/>
            <person name="Lance K."/>
            <person name="Lara M."/>
            <person name="Lee W."/>
            <person name="Lennon N."/>
            <person name="Letendre F."/>
            <person name="LeVine R."/>
            <person name="Lipovsky A."/>
            <person name="Liu X."/>
            <person name="Liu J."/>
            <person name="Liu S."/>
            <person name="Lokyitsang T."/>
            <person name="Lokyitsang Y."/>
            <person name="Lubonja R."/>
            <person name="Lui A."/>
            <person name="MacDonald P."/>
            <person name="Magnisalis V."/>
            <person name="Maru K."/>
            <person name="Matthews C."/>
            <person name="McCusker W."/>
            <person name="McDonough S."/>
            <person name="Mehta T."/>
            <person name="Meldrim J."/>
            <person name="Meneus L."/>
            <person name="Mihai O."/>
            <person name="Mihalev A."/>
            <person name="Mihova T."/>
            <person name="Mittelman R."/>
            <person name="Mlenga V."/>
            <person name="Montmayeur A."/>
            <person name="Mulrain L."/>
            <person name="Navidi A."/>
            <person name="Naylor J."/>
            <person name="Negash T."/>
            <person name="Nguyen T."/>
            <person name="Nguyen N."/>
            <person name="Nicol R."/>
            <person name="Norbu C."/>
            <person name="Norbu N."/>
            <person name="Novod N."/>
            <person name="O'Neill B."/>
            <person name="Osman S."/>
            <person name="Markiewicz E."/>
            <person name="Oyono O.L."/>
            <person name="Patti C."/>
            <person name="Phunkhang P."/>
            <person name="Pierre F."/>
            <person name="Priest M."/>
            <person name="Raghuraman S."/>
            <person name="Rege F."/>
            <person name="Reyes R."/>
            <person name="Rise C."/>
            <person name="Rogov P."/>
            <person name="Ross K."/>
            <person name="Ryan E."/>
            <person name="Settipalli S."/>
            <person name="Shea T."/>
            <person name="Sherpa N."/>
            <person name="Shi L."/>
            <person name="Shih D."/>
            <person name="Sparrow T."/>
            <person name="Spaulding J."/>
            <person name="Stalker J."/>
            <person name="Stange-Thomann N."/>
            <person name="Stavropoulos S."/>
            <person name="Stone C."/>
            <person name="Strader C."/>
            <person name="Tesfaye S."/>
            <person name="Thomson T."/>
            <person name="Thoulutsang Y."/>
            <person name="Thoulutsang D."/>
            <person name="Topham K."/>
            <person name="Topping I."/>
            <person name="Tsamla T."/>
            <person name="Vassiliev H."/>
            <person name="Vo A."/>
            <person name="Wangchuk T."/>
            <person name="Wangdi T."/>
            <person name="Weiand M."/>
            <person name="Wilkinson J."/>
            <person name="Wilson A."/>
            <person name="Yadav S."/>
            <person name="Young G."/>
            <person name="Yu Q."/>
            <person name="Zembek L."/>
            <person name="Zhong D."/>
            <person name="Zimmer A."/>
            <person name="Zwirko Z."/>
            <person name="Jaffe D.B."/>
            <person name="Alvarez P."/>
            <person name="Brockman W."/>
            <person name="Butler J."/>
            <person name="Chin C."/>
            <person name="Gnerre S."/>
            <person name="Grabherr M."/>
            <person name="Kleber M."/>
            <person name="Mauceli E."/>
            <person name="MacCallum I."/>
        </authorList>
    </citation>
    <scope>NUCLEOTIDE SEQUENCE [LARGE SCALE GENOMIC DNA]</scope>
    <source>
        <strain evidence="2">Tucson 14024-0371.13</strain>
    </source>
</reference>
<protein>
    <submittedName>
        <fullName evidence="1">Uncharacterized protein</fullName>
    </submittedName>
</protein>
<dbReference type="Proteomes" id="UP000007801">
    <property type="component" value="Unassembled WGS sequence"/>
</dbReference>
<dbReference type="STRING" id="7217.B3LZG7"/>
<sequence>MVWYCLSITTIRQMALVKKICFSRNIPSILWLLPNEDPNLFEGPQVVAFDFLVDIGSRLCRWMKLFERIAQEYAGRILFGVRDISSMKDFNSNLIAEDFRSYRLNSPPLIFAKDLELRVYEMHKLFTYKNMKEFCDQLLQEKLFQAVVLGDTVDKDSPPKNFFDLQNEWTEDIFVVFYEPGTECWSIQERILRKLVRLLDKNDRMPVVVVDTTKSFIGVGFHRWLNMVKCHGTSIIFRPEGNGWDINIQSKLETTRLYLQYIAQNRKVELINFNAKGEPRGPEEGLEFIRYIFMVN</sequence>
<dbReference type="SMR" id="B3LZG7"/>
<dbReference type="eggNOG" id="KOG0191">
    <property type="taxonomic scope" value="Eukaryota"/>
</dbReference>
<dbReference type="InParanoid" id="B3LZG7"/>